<evidence type="ECO:0000256" key="2">
    <source>
        <dbReference type="ARBA" id="ARBA00022448"/>
    </source>
</evidence>
<dbReference type="InterPro" id="IPR006311">
    <property type="entry name" value="TAT_signal"/>
</dbReference>
<dbReference type="Proteomes" id="UP001596461">
    <property type="component" value="Unassembled WGS sequence"/>
</dbReference>
<dbReference type="SUPFAM" id="SSF53807">
    <property type="entry name" value="Helical backbone' metal receptor"/>
    <property type="match status" value="1"/>
</dbReference>
<accession>A0ABD5WAC2</accession>
<dbReference type="PROSITE" id="PS51257">
    <property type="entry name" value="PROKAR_LIPOPROTEIN"/>
    <property type="match status" value="1"/>
</dbReference>
<evidence type="ECO:0000259" key="5">
    <source>
        <dbReference type="Pfam" id="PF01497"/>
    </source>
</evidence>
<dbReference type="Gene3D" id="3.40.50.1980">
    <property type="entry name" value="Nitrogenase molybdenum iron protein domain"/>
    <property type="match status" value="2"/>
</dbReference>
<keyword evidence="7" id="KW-1185">Reference proteome</keyword>
<dbReference type="PROSITE" id="PS51318">
    <property type="entry name" value="TAT"/>
    <property type="match status" value="1"/>
</dbReference>
<feature type="compositionally biased region" description="Low complexity" evidence="4">
    <location>
        <begin position="43"/>
        <end position="52"/>
    </location>
</feature>
<dbReference type="RefSeq" id="WP_284031607.1">
    <property type="nucleotide sequence ID" value="NZ_CP126154.1"/>
</dbReference>
<evidence type="ECO:0000256" key="3">
    <source>
        <dbReference type="ARBA" id="ARBA00022729"/>
    </source>
</evidence>
<dbReference type="PANTHER" id="PTHR30532">
    <property type="entry name" value="IRON III DICITRATE-BINDING PERIPLASMIC PROTEIN"/>
    <property type="match status" value="1"/>
</dbReference>
<dbReference type="InterPro" id="IPR002491">
    <property type="entry name" value="ABC_transptr_periplasmic_BD"/>
</dbReference>
<organism evidence="6 7">
    <name type="scientific">Halobaculum lipolyticum</name>
    <dbReference type="NCBI Taxonomy" id="3032001"/>
    <lineage>
        <taxon>Archaea</taxon>
        <taxon>Methanobacteriati</taxon>
        <taxon>Methanobacteriota</taxon>
        <taxon>Stenosarchaea group</taxon>
        <taxon>Halobacteria</taxon>
        <taxon>Halobacteriales</taxon>
        <taxon>Haloferacaceae</taxon>
        <taxon>Halobaculum</taxon>
    </lineage>
</organism>
<protein>
    <submittedName>
        <fullName evidence="6">ABC transporter substrate-binding protein</fullName>
    </submittedName>
</protein>
<reference evidence="6 7" key="1">
    <citation type="journal article" date="2019" name="Int. J. Syst. Evol. Microbiol.">
        <title>The Global Catalogue of Microorganisms (GCM) 10K type strain sequencing project: providing services to taxonomists for standard genome sequencing and annotation.</title>
        <authorList>
            <consortium name="The Broad Institute Genomics Platform"/>
            <consortium name="The Broad Institute Genome Sequencing Center for Infectious Disease"/>
            <person name="Wu L."/>
            <person name="Ma J."/>
        </authorList>
    </citation>
    <scope>NUCLEOTIDE SEQUENCE [LARGE SCALE GENOMIC DNA]</scope>
    <source>
        <strain evidence="6 7">DT31</strain>
    </source>
</reference>
<feature type="domain" description="Fe/B12 periplasmic-binding" evidence="5">
    <location>
        <begin position="89"/>
        <end position="359"/>
    </location>
</feature>
<sequence length="401" mass="43889">MADQRGDDAVSRREYVKYGGALAAGGLLAGCSGASDSDKNDATTETPASTETTTEDTEESTEVSTDTSYTVSMAPVGDVRFESVPETFAVYESGYADMGVALGKGEDLLAVGNTTRFHTDHYDELDGVTVASEPTQLLGDSYAIDRELFYELDSDVHLIDPRWLINNGFNLDRSDVDSVVEDVGPFVGNTIFRRTDVWHDYRYYTLYGAFETVARVFDRVDRYEAVKAVHDAAVADVSASLPSADARPNALLCFGASDRPEAFYPYRLSDRGTNKKQFRDLGITDALSGSGVSGLSTNDRGQIDYETMLEIDPDSILLRGHESKTEAEFRDTVVSFMEQHAVASELTAVQEGRVFRGGPIYQGPLQHLFNLERFASLYFPEQFSGDLFSREALAAAVVGDA</sequence>
<dbReference type="AlphaFoldDB" id="A0ABD5WAC2"/>
<feature type="region of interest" description="Disordered" evidence="4">
    <location>
        <begin position="33"/>
        <end position="67"/>
    </location>
</feature>
<comment type="caution">
    <text evidence="6">The sequence shown here is derived from an EMBL/GenBank/DDBJ whole genome shotgun (WGS) entry which is preliminary data.</text>
</comment>
<comment type="subcellular location">
    <subcellularLocation>
        <location evidence="1">Cell envelope</location>
    </subcellularLocation>
</comment>
<keyword evidence="2" id="KW-0813">Transport</keyword>
<evidence type="ECO:0000256" key="1">
    <source>
        <dbReference type="ARBA" id="ARBA00004196"/>
    </source>
</evidence>
<dbReference type="PANTHER" id="PTHR30532:SF1">
    <property type="entry name" value="IRON(3+)-HYDROXAMATE-BINDING PROTEIN FHUD"/>
    <property type="match status" value="1"/>
</dbReference>
<gene>
    <name evidence="6" type="ORF">ACFQL9_01310</name>
</gene>
<dbReference type="GeneID" id="81126521"/>
<evidence type="ECO:0000313" key="7">
    <source>
        <dbReference type="Proteomes" id="UP001596461"/>
    </source>
</evidence>
<keyword evidence="3" id="KW-0732">Signal</keyword>
<proteinExistence type="predicted"/>
<evidence type="ECO:0000313" key="6">
    <source>
        <dbReference type="EMBL" id="MFC7068266.1"/>
    </source>
</evidence>
<dbReference type="InterPro" id="IPR051313">
    <property type="entry name" value="Bact_iron-sidero_bind"/>
</dbReference>
<evidence type="ECO:0000256" key="4">
    <source>
        <dbReference type="SAM" id="MobiDB-lite"/>
    </source>
</evidence>
<dbReference type="Pfam" id="PF01497">
    <property type="entry name" value="Peripla_BP_2"/>
    <property type="match status" value="1"/>
</dbReference>
<dbReference type="EMBL" id="JBHTAH010000001">
    <property type="protein sequence ID" value="MFC7068266.1"/>
    <property type="molecule type" value="Genomic_DNA"/>
</dbReference>
<name>A0ABD5WAC2_9EURY</name>